<dbReference type="Proteomes" id="UP000002051">
    <property type="component" value="Chromosome 6"/>
</dbReference>
<evidence type="ECO:0000313" key="3">
    <source>
        <dbReference type="EnsemblPlants" id="AES75780"/>
    </source>
</evidence>
<reference evidence="3" key="3">
    <citation type="submission" date="2015-04" db="UniProtKB">
        <authorList>
            <consortium name="EnsemblPlants"/>
        </authorList>
    </citation>
    <scope>IDENTIFICATION</scope>
    <source>
        <strain evidence="3">cv. Jemalong A17</strain>
    </source>
</reference>
<reference evidence="2 4" key="2">
    <citation type="journal article" date="2014" name="BMC Genomics">
        <title>An improved genome release (version Mt4.0) for the model legume Medicago truncatula.</title>
        <authorList>
            <person name="Tang H."/>
            <person name="Krishnakumar V."/>
            <person name="Bidwell S."/>
            <person name="Rosen B."/>
            <person name="Chan A."/>
            <person name="Zhou S."/>
            <person name="Gentzbittel L."/>
            <person name="Childs K.L."/>
            <person name="Yandell M."/>
            <person name="Gundlach H."/>
            <person name="Mayer K.F."/>
            <person name="Schwartz D.C."/>
            <person name="Town C.D."/>
        </authorList>
    </citation>
    <scope>GENOME REANNOTATION</scope>
    <source>
        <strain evidence="3 4">cv. Jemalong A17</strain>
    </source>
</reference>
<dbReference type="AlphaFoldDB" id="G7KMH7"/>
<gene>
    <name evidence="2" type="ordered locus">MTR_6g059540</name>
</gene>
<dbReference type="HOGENOM" id="CLU_131756_0_0_1"/>
<dbReference type="EMBL" id="CM001222">
    <property type="protein sequence ID" value="AES75780.1"/>
    <property type="molecule type" value="Genomic_DNA"/>
</dbReference>
<keyword evidence="4" id="KW-1185">Reference proteome</keyword>
<dbReference type="EnsemblPlants" id="AES75780">
    <property type="protein sequence ID" value="AES75780"/>
    <property type="gene ID" value="MTR_6g059540"/>
</dbReference>
<feature type="compositionally biased region" description="Polar residues" evidence="1">
    <location>
        <begin position="56"/>
        <end position="65"/>
    </location>
</feature>
<dbReference type="PaxDb" id="3880-AES75780"/>
<feature type="region of interest" description="Disordered" evidence="1">
    <location>
        <begin position="52"/>
        <end position="108"/>
    </location>
</feature>
<evidence type="ECO:0000313" key="2">
    <source>
        <dbReference type="EMBL" id="AES75780.1"/>
    </source>
</evidence>
<evidence type="ECO:0000313" key="4">
    <source>
        <dbReference type="Proteomes" id="UP000002051"/>
    </source>
</evidence>
<feature type="compositionally biased region" description="Low complexity" evidence="1">
    <location>
        <begin position="70"/>
        <end position="85"/>
    </location>
</feature>
<sequence>MGQESNEDGFLSRRSGMVFKNVSKVPYQMKLEMKEVLQQLVAKKKVDIARSRAKVASTSRISSSWKRVDSQNSDSQPSPSPTTSSFPKRKGACLGKTSRSLLPPPTRFLKPISAPKPIPVMSPIVPHFHHLLGF</sequence>
<name>G7KMH7_MEDTR</name>
<protein>
    <submittedName>
        <fullName evidence="2 3">Uncharacterized protein</fullName>
    </submittedName>
</protein>
<accession>G7KMH7</accession>
<evidence type="ECO:0000256" key="1">
    <source>
        <dbReference type="SAM" id="MobiDB-lite"/>
    </source>
</evidence>
<proteinExistence type="predicted"/>
<organism evidence="2 4">
    <name type="scientific">Medicago truncatula</name>
    <name type="common">Barrel medic</name>
    <name type="synonym">Medicago tribuloides</name>
    <dbReference type="NCBI Taxonomy" id="3880"/>
    <lineage>
        <taxon>Eukaryota</taxon>
        <taxon>Viridiplantae</taxon>
        <taxon>Streptophyta</taxon>
        <taxon>Embryophyta</taxon>
        <taxon>Tracheophyta</taxon>
        <taxon>Spermatophyta</taxon>
        <taxon>Magnoliopsida</taxon>
        <taxon>eudicotyledons</taxon>
        <taxon>Gunneridae</taxon>
        <taxon>Pentapetalae</taxon>
        <taxon>rosids</taxon>
        <taxon>fabids</taxon>
        <taxon>Fabales</taxon>
        <taxon>Fabaceae</taxon>
        <taxon>Papilionoideae</taxon>
        <taxon>50 kb inversion clade</taxon>
        <taxon>NPAAA clade</taxon>
        <taxon>Hologalegina</taxon>
        <taxon>IRL clade</taxon>
        <taxon>Trifolieae</taxon>
        <taxon>Medicago</taxon>
    </lineage>
</organism>
<reference evidence="2 4" key="1">
    <citation type="journal article" date="2011" name="Nature">
        <title>The Medicago genome provides insight into the evolution of rhizobial symbioses.</title>
        <authorList>
            <person name="Young N.D."/>
            <person name="Debelle F."/>
            <person name="Oldroyd G.E."/>
            <person name="Geurts R."/>
            <person name="Cannon S.B."/>
            <person name="Udvardi M.K."/>
            <person name="Benedito V.A."/>
            <person name="Mayer K.F."/>
            <person name="Gouzy J."/>
            <person name="Schoof H."/>
            <person name="Van de Peer Y."/>
            <person name="Proost S."/>
            <person name="Cook D.R."/>
            <person name="Meyers B.C."/>
            <person name="Spannagl M."/>
            <person name="Cheung F."/>
            <person name="De Mita S."/>
            <person name="Krishnakumar V."/>
            <person name="Gundlach H."/>
            <person name="Zhou S."/>
            <person name="Mudge J."/>
            <person name="Bharti A.K."/>
            <person name="Murray J.D."/>
            <person name="Naoumkina M.A."/>
            <person name="Rosen B."/>
            <person name="Silverstein K.A."/>
            <person name="Tang H."/>
            <person name="Rombauts S."/>
            <person name="Zhao P.X."/>
            <person name="Zhou P."/>
            <person name="Barbe V."/>
            <person name="Bardou P."/>
            <person name="Bechner M."/>
            <person name="Bellec A."/>
            <person name="Berger A."/>
            <person name="Berges H."/>
            <person name="Bidwell S."/>
            <person name="Bisseling T."/>
            <person name="Choisne N."/>
            <person name="Couloux A."/>
            <person name="Denny R."/>
            <person name="Deshpande S."/>
            <person name="Dai X."/>
            <person name="Doyle J.J."/>
            <person name="Dudez A.M."/>
            <person name="Farmer A.D."/>
            <person name="Fouteau S."/>
            <person name="Franken C."/>
            <person name="Gibelin C."/>
            <person name="Gish J."/>
            <person name="Goldstein S."/>
            <person name="Gonzalez A.J."/>
            <person name="Green P.J."/>
            <person name="Hallab A."/>
            <person name="Hartog M."/>
            <person name="Hua A."/>
            <person name="Humphray S.J."/>
            <person name="Jeong D.H."/>
            <person name="Jing Y."/>
            <person name="Jocker A."/>
            <person name="Kenton S.M."/>
            <person name="Kim D.J."/>
            <person name="Klee K."/>
            <person name="Lai H."/>
            <person name="Lang C."/>
            <person name="Lin S."/>
            <person name="Macmil S.L."/>
            <person name="Magdelenat G."/>
            <person name="Matthews L."/>
            <person name="McCorrison J."/>
            <person name="Monaghan E.L."/>
            <person name="Mun J.H."/>
            <person name="Najar F.Z."/>
            <person name="Nicholson C."/>
            <person name="Noirot C."/>
            <person name="O'Bleness M."/>
            <person name="Paule C.R."/>
            <person name="Poulain J."/>
            <person name="Prion F."/>
            <person name="Qin B."/>
            <person name="Qu C."/>
            <person name="Retzel E.F."/>
            <person name="Riddle C."/>
            <person name="Sallet E."/>
            <person name="Samain S."/>
            <person name="Samson N."/>
            <person name="Sanders I."/>
            <person name="Saurat O."/>
            <person name="Scarpelli C."/>
            <person name="Schiex T."/>
            <person name="Segurens B."/>
            <person name="Severin A.J."/>
            <person name="Sherrier D.J."/>
            <person name="Shi R."/>
            <person name="Sims S."/>
            <person name="Singer S.R."/>
            <person name="Sinharoy S."/>
            <person name="Sterck L."/>
            <person name="Viollet A."/>
            <person name="Wang B.B."/>
            <person name="Wang K."/>
            <person name="Wang M."/>
            <person name="Wang X."/>
            <person name="Warfsmann J."/>
            <person name="Weissenbach J."/>
            <person name="White D.D."/>
            <person name="White J.D."/>
            <person name="Wiley G.B."/>
            <person name="Wincker P."/>
            <person name="Xing Y."/>
            <person name="Yang L."/>
            <person name="Yao Z."/>
            <person name="Ying F."/>
            <person name="Zhai J."/>
            <person name="Zhou L."/>
            <person name="Zuber A."/>
            <person name="Denarie J."/>
            <person name="Dixon R.A."/>
            <person name="May G.D."/>
            <person name="Schwartz D.C."/>
            <person name="Rogers J."/>
            <person name="Quetier F."/>
            <person name="Town C.D."/>
            <person name="Roe B.A."/>
        </authorList>
    </citation>
    <scope>NUCLEOTIDE SEQUENCE [LARGE SCALE GENOMIC DNA]</scope>
    <source>
        <strain evidence="2">A17</strain>
        <strain evidence="3 4">cv. Jemalong A17</strain>
    </source>
</reference>